<accession>A0A931FI28</accession>
<comment type="caution">
    <text evidence="7">The sequence shown here is derived from an EMBL/GenBank/DDBJ whole genome shotgun (WGS) entry which is preliminary data.</text>
</comment>
<evidence type="ECO:0000256" key="1">
    <source>
        <dbReference type="ARBA" id="ARBA00004370"/>
    </source>
</evidence>
<dbReference type="RefSeq" id="WP_196196494.1">
    <property type="nucleotide sequence ID" value="NZ_JADPRT010000011.1"/>
</dbReference>
<keyword evidence="6" id="KW-1003">Cell membrane</keyword>
<dbReference type="CDD" id="cd06662">
    <property type="entry name" value="SURF1"/>
    <property type="match status" value="1"/>
</dbReference>
<organism evidence="7 8">
    <name type="scientific">Streptacidiphilus fuscans</name>
    <dbReference type="NCBI Taxonomy" id="2789292"/>
    <lineage>
        <taxon>Bacteria</taxon>
        <taxon>Bacillati</taxon>
        <taxon>Actinomycetota</taxon>
        <taxon>Actinomycetes</taxon>
        <taxon>Kitasatosporales</taxon>
        <taxon>Streptomycetaceae</taxon>
        <taxon>Streptacidiphilus</taxon>
    </lineage>
</organism>
<evidence type="ECO:0000256" key="5">
    <source>
        <dbReference type="ARBA" id="ARBA00023136"/>
    </source>
</evidence>
<evidence type="ECO:0000256" key="2">
    <source>
        <dbReference type="ARBA" id="ARBA00007165"/>
    </source>
</evidence>
<dbReference type="AlphaFoldDB" id="A0A931FI28"/>
<keyword evidence="4 6" id="KW-1133">Transmembrane helix</keyword>
<name>A0A931FI28_9ACTN</name>
<keyword evidence="3 6" id="KW-0812">Transmembrane</keyword>
<reference evidence="7" key="1">
    <citation type="submission" date="2020-11" db="EMBL/GenBank/DDBJ databases">
        <title>Isolation and identification of active actinomycetes.</title>
        <authorList>
            <person name="Yu B."/>
        </authorList>
    </citation>
    <scope>NUCLEOTIDE SEQUENCE</scope>
    <source>
        <strain evidence="7">NEAU-YB345</strain>
    </source>
</reference>
<proteinExistence type="inferred from homology"/>
<dbReference type="Proteomes" id="UP000657385">
    <property type="component" value="Unassembled WGS sequence"/>
</dbReference>
<keyword evidence="5 6" id="KW-0472">Membrane</keyword>
<comment type="similarity">
    <text evidence="2 6">Belongs to the SURF1 family.</text>
</comment>
<dbReference type="PANTHER" id="PTHR23427:SF2">
    <property type="entry name" value="SURFEIT LOCUS PROTEIN 1"/>
    <property type="match status" value="1"/>
</dbReference>
<dbReference type="Pfam" id="PF02104">
    <property type="entry name" value="SURF1"/>
    <property type="match status" value="1"/>
</dbReference>
<evidence type="ECO:0000256" key="3">
    <source>
        <dbReference type="ARBA" id="ARBA00022692"/>
    </source>
</evidence>
<feature type="transmembrane region" description="Helical" evidence="6">
    <location>
        <begin position="235"/>
        <end position="252"/>
    </location>
</feature>
<dbReference type="PROSITE" id="PS50895">
    <property type="entry name" value="SURF1"/>
    <property type="match status" value="1"/>
</dbReference>
<dbReference type="EMBL" id="JADPRT010000011">
    <property type="protein sequence ID" value="MBF9071344.1"/>
    <property type="molecule type" value="Genomic_DNA"/>
</dbReference>
<dbReference type="InterPro" id="IPR002994">
    <property type="entry name" value="Surf1/Shy1"/>
</dbReference>
<protein>
    <recommendedName>
        <fullName evidence="6">SURF1-like protein</fullName>
    </recommendedName>
</protein>
<dbReference type="PANTHER" id="PTHR23427">
    <property type="entry name" value="SURFEIT LOCUS PROTEIN"/>
    <property type="match status" value="1"/>
</dbReference>
<comment type="subcellular location">
    <subcellularLocation>
        <location evidence="6">Cell membrane</location>
        <topology evidence="6">Multi-pass membrane protein</topology>
    </subcellularLocation>
    <subcellularLocation>
        <location evidence="1">Membrane</location>
    </subcellularLocation>
</comment>
<dbReference type="InterPro" id="IPR045214">
    <property type="entry name" value="Surf1/Surf4"/>
</dbReference>
<evidence type="ECO:0000313" key="7">
    <source>
        <dbReference type="EMBL" id="MBF9071344.1"/>
    </source>
</evidence>
<evidence type="ECO:0000256" key="6">
    <source>
        <dbReference type="RuleBase" id="RU363076"/>
    </source>
</evidence>
<dbReference type="GO" id="GO:0005886">
    <property type="term" value="C:plasma membrane"/>
    <property type="evidence" value="ECO:0007669"/>
    <property type="project" value="UniProtKB-SubCell"/>
</dbReference>
<evidence type="ECO:0000313" key="8">
    <source>
        <dbReference type="Proteomes" id="UP000657385"/>
    </source>
</evidence>
<keyword evidence="8" id="KW-1185">Reference proteome</keyword>
<evidence type="ECO:0000256" key="4">
    <source>
        <dbReference type="ARBA" id="ARBA00022989"/>
    </source>
</evidence>
<sequence>MLRIFLTRRWLILTLVFLALIPAMAWLGQWQYHRYQQTSRSNATINANLAAPAVTMETLSKPGATIPLSEMYRTVSATGHFDAAKEVVIRNRTDASGDQPGFYLVTPLVTDDGKVVLVNRGWIAPGNATGAQLPPMPSTPTGEITVTGRLRPDETTALTGIRDPGGLPYRQYMLINSHEQAKNFSQPVLAGYLEMTGSSPAMSSSAQTELVPSPNDSNSNSLAVVGKGVHLPYAIQWWLFALMIPIAWFFLFRRDVRLARKA</sequence>
<comment type="caution">
    <text evidence="6">Lacks conserved residue(s) required for the propagation of feature annotation.</text>
</comment>
<gene>
    <name evidence="7" type="ORF">I2501_25315</name>
</gene>